<dbReference type="AlphaFoldDB" id="A0A2M9BIY6"/>
<dbReference type="Proteomes" id="UP000230842">
    <property type="component" value="Unassembled WGS sequence"/>
</dbReference>
<sequence>MRHHVGVAAFALTVLLMGTIGLILVVAGTTMLSTGLRDRDPYPRTRIPGRVVDNGSGALDASTVTVEYPLPDGTPNRVTAPVPWRGRPRGIGTPYPVWVRIHDPHDAVVVREGYGGRLQLVAGGVLLAVGVVAALVGGLLFLWLLAGTSVIS</sequence>
<comment type="caution">
    <text evidence="2">The sequence shown here is derived from an EMBL/GenBank/DDBJ whole genome shotgun (WGS) entry which is preliminary data.</text>
</comment>
<reference evidence="2 3" key="1">
    <citation type="submission" date="2017-11" db="EMBL/GenBank/DDBJ databases">
        <title>Genomic Encyclopedia of Archaeal and Bacterial Type Strains, Phase II (KMG-II): From Individual Species to Whole Genera.</title>
        <authorList>
            <person name="Goeker M."/>
        </authorList>
    </citation>
    <scope>NUCLEOTIDE SEQUENCE [LARGE SCALE GENOMIC DNA]</scope>
    <source>
        <strain evidence="2 3">DSM 27763</strain>
    </source>
</reference>
<feature type="transmembrane region" description="Helical" evidence="1">
    <location>
        <begin position="6"/>
        <end position="27"/>
    </location>
</feature>
<accession>A0A2M9BIY6</accession>
<feature type="transmembrane region" description="Helical" evidence="1">
    <location>
        <begin position="120"/>
        <end position="146"/>
    </location>
</feature>
<name>A0A2M9BIY6_9ACTN</name>
<evidence type="ECO:0000256" key="1">
    <source>
        <dbReference type="SAM" id="Phobius"/>
    </source>
</evidence>
<protein>
    <recommendedName>
        <fullName evidence="4">DUF3592 domain-containing protein</fullName>
    </recommendedName>
</protein>
<organism evidence="2 3">
    <name type="scientific">Mumia flava</name>
    <dbReference type="NCBI Taxonomy" id="1348852"/>
    <lineage>
        <taxon>Bacteria</taxon>
        <taxon>Bacillati</taxon>
        <taxon>Actinomycetota</taxon>
        <taxon>Actinomycetes</taxon>
        <taxon>Propionibacteriales</taxon>
        <taxon>Nocardioidaceae</taxon>
        <taxon>Mumia</taxon>
    </lineage>
</organism>
<keyword evidence="1" id="KW-0812">Transmembrane</keyword>
<keyword evidence="1" id="KW-0472">Membrane</keyword>
<keyword evidence="3" id="KW-1185">Reference proteome</keyword>
<gene>
    <name evidence="2" type="ORF">CLV56_2113</name>
</gene>
<evidence type="ECO:0008006" key="4">
    <source>
        <dbReference type="Google" id="ProtNLM"/>
    </source>
</evidence>
<evidence type="ECO:0000313" key="3">
    <source>
        <dbReference type="Proteomes" id="UP000230842"/>
    </source>
</evidence>
<evidence type="ECO:0000313" key="2">
    <source>
        <dbReference type="EMBL" id="PJJ57874.1"/>
    </source>
</evidence>
<proteinExistence type="predicted"/>
<dbReference type="EMBL" id="PGEZ01000001">
    <property type="protein sequence ID" value="PJJ57874.1"/>
    <property type="molecule type" value="Genomic_DNA"/>
</dbReference>
<keyword evidence="1" id="KW-1133">Transmembrane helix</keyword>